<dbReference type="Pfam" id="PF13812">
    <property type="entry name" value="PPR_3"/>
    <property type="match status" value="3"/>
</dbReference>
<keyword evidence="6" id="KW-1185">Reference proteome</keyword>
<dbReference type="PANTHER" id="PTHR47447:SF17">
    <property type="entry name" value="OS12G0638900 PROTEIN"/>
    <property type="match status" value="1"/>
</dbReference>
<evidence type="ECO:0000259" key="4">
    <source>
        <dbReference type="SMART" id="SM00849"/>
    </source>
</evidence>
<feature type="repeat" description="PPR" evidence="2">
    <location>
        <begin position="124"/>
        <end position="158"/>
    </location>
</feature>
<dbReference type="Proteomes" id="UP000654075">
    <property type="component" value="Unassembled WGS sequence"/>
</dbReference>
<evidence type="ECO:0000256" key="3">
    <source>
        <dbReference type="SAM" id="MobiDB-lite"/>
    </source>
</evidence>
<feature type="compositionally biased region" description="Acidic residues" evidence="3">
    <location>
        <begin position="1067"/>
        <end position="1083"/>
    </location>
</feature>
<evidence type="ECO:0000313" key="5">
    <source>
        <dbReference type="EMBL" id="CAE8597683.1"/>
    </source>
</evidence>
<feature type="non-terminal residue" evidence="5">
    <location>
        <position position="1150"/>
    </location>
</feature>
<protein>
    <recommendedName>
        <fullName evidence="4">Metallo-beta-lactamase domain-containing protein</fullName>
    </recommendedName>
</protein>
<gene>
    <name evidence="5" type="ORF">PGLA1383_LOCUS16117</name>
</gene>
<dbReference type="SMART" id="SM00849">
    <property type="entry name" value="Lactamase_B"/>
    <property type="match status" value="1"/>
</dbReference>
<comment type="caution">
    <text evidence="5">The sequence shown here is derived from an EMBL/GenBank/DDBJ whole genome shotgun (WGS) entry which is preliminary data.</text>
</comment>
<dbReference type="InterPro" id="IPR001279">
    <property type="entry name" value="Metallo-B-lactamas"/>
</dbReference>
<dbReference type="InterPro" id="IPR002885">
    <property type="entry name" value="PPR_rpt"/>
</dbReference>
<name>A0A813EGS4_POLGL</name>
<dbReference type="SUPFAM" id="SSF56281">
    <property type="entry name" value="Metallo-hydrolase/oxidoreductase"/>
    <property type="match status" value="1"/>
</dbReference>
<keyword evidence="1" id="KW-0677">Repeat</keyword>
<dbReference type="InterPro" id="IPR036866">
    <property type="entry name" value="RibonucZ/Hydroxyglut_hydro"/>
</dbReference>
<proteinExistence type="predicted"/>
<dbReference type="EMBL" id="CAJNNV010009684">
    <property type="protein sequence ID" value="CAE8597683.1"/>
    <property type="molecule type" value="Genomic_DNA"/>
</dbReference>
<accession>A0A813EGS4</accession>
<reference evidence="5" key="1">
    <citation type="submission" date="2021-02" db="EMBL/GenBank/DDBJ databases">
        <authorList>
            <person name="Dougan E. K."/>
            <person name="Rhodes N."/>
            <person name="Thang M."/>
            <person name="Chan C."/>
        </authorList>
    </citation>
    <scope>NUCLEOTIDE SEQUENCE</scope>
</reference>
<feature type="repeat" description="PPR" evidence="2">
    <location>
        <begin position="371"/>
        <end position="405"/>
    </location>
</feature>
<evidence type="ECO:0000256" key="1">
    <source>
        <dbReference type="ARBA" id="ARBA00022737"/>
    </source>
</evidence>
<evidence type="ECO:0000313" key="6">
    <source>
        <dbReference type="Proteomes" id="UP000654075"/>
    </source>
</evidence>
<dbReference type="NCBIfam" id="TIGR00756">
    <property type="entry name" value="PPR"/>
    <property type="match status" value="2"/>
</dbReference>
<sequence>MNHRILGSGVRRASSLGETICDAAAEKADVVRHRVAPSRQKEVFPAVTPSTSLRPAPVSKQVLAFSAAARHLSGAEALEQLQRLSDQKDVRPDVIAFNATIAACSRSAMWQEALGLVALAPEPDVVSFTSAITACERGSRWPQAFALLQSLREERLTPNVVTFGALLAACEKGKRWAESLDLLQQMRSSRIKASIVAANSAIGACGKGGRWELALEIFCESQRGGLRPTAVTYGALMNSLERGRQWSRALDSLKKMRKRGPQPNIVTCSAALSACARADEWVQALQLFARMGRDDPAPDLAACNAALGACRQPGLWVLALGILRQIGELGLRPSEGSLSLALGACERQGRWQEALAILQQLLSSGAARRLDTNAFTTAISACSKGRQWEHAHNLLGQMASRQVPPDAVAYAAAVAQSRSPSPSEKTGAGALQLLRQLRHGRLSPQRVSMRAAAEEVAAVAAAGFFSAGFSGSGDEDGGVSRAMLEEVADLFDGPWVFNARISACNRAQASDSPMALLLSMDEQRIPRTAPTYSAAIGACGRDWECALDLLRAMRDRPEPSGSGLPAPVGVDWIGCCKHLAVAATWGLAGPPALAAYASAASACDRPGWSVGMGPRCAFEAANISFWAGLGLGTLAVGGAQVLSATLAIRACARAGLWEDALHVFCQARSLEFLSLGSAAYNAALYAGATRQWAGVGREPWREMGAKGVPMTRSTRNAAVRACVGGGGGRQLRLQAALGLLRRFGLGAPSRPGWEEQGLPAHAEITESGLKFAAARVELRLLGAVLVAWRVSSAPPSKQGTEPTAPLKERQHGSARILWLPSCNALGTASYVYADAATGAAAIVDAAGLAPLLLREASKRGWRVEQVLLTHGHLDHIQAVPDFARAAAAAGQENFTVQIHGADRQMYEEHYGLPLPLWLCRIPLAPRGIAALLAYFFGMTREAMPAAWVLEEGNPIFVGSLQLEVLHIPGHSPGHVAFYDAKNGVAFTGDTLMRGVIGSTSFPQCDERAMGRSLRRLLDRIPDETAVFSGHTAPTTMGQERKSNLYLTSQVLAAFESGNAAVSMAELEDEEQEVDEGSESDFEGSELAGSELVAPKPLFEPPEDLAAASWGILRSTPGLSSYGAADVAAAEECRQALQEEVSAAFGRGAAH</sequence>
<dbReference type="Pfam" id="PF01535">
    <property type="entry name" value="PPR"/>
    <property type="match status" value="2"/>
</dbReference>
<feature type="repeat" description="PPR" evidence="2">
    <location>
        <begin position="264"/>
        <end position="298"/>
    </location>
</feature>
<dbReference type="OrthoDB" id="17458at2759"/>
<dbReference type="Gene3D" id="3.60.15.10">
    <property type="entry name" value="Ribonuclease Z/Hydroxyacylglutathione hydrolase-like"/>
    <property type="match status" value="1"/>
</dbReference>
<feature type="repeat" description="PPR" evidence="2">
    <location>
        <begin position="194"/>
        <end position="228"/>
    </location>
</feature>
<feature type="repeat" description="PPR" evidence="2">
    <location>
        <begin position="159"/>
        <end position="193"/>
    </location>
</feature>
<organism evidence="5 6">
    <name type="scientific">Polarella glacialis</name>
    <name type="common">Dinoflagellate</name>
    <dbReference type="NCBI Taxonomy" id="89957"/>
    <lineage>
        <taxon>Eukaryota</taxon>
        <taxon>Sar</taxon>
        <taxon>Alveolata</taxon>
        <taxon>Dinophyceae</taxon>
        <taxon>Suessiales</taxon>
        <taxon>Suessiaceae</taxon>
        <taxon>Polarella</taxon>
    </lineage>
</organism>
<dbReference type="PANTHER" id="PTHR47447">
    <property type="entry name" value="OS03G0856100 PROTEIN"/>
    <property type="match status" value="1"/>
</dbReference>
<dbReference type="PROSITE" id="PS51375">
    <property type="entry name" value="PPR"/>
    <property type="match status" value="6"/>
</dbReference>
<evidence type="ECO:0000256" key="2">
    <source>
        <dbReference type="PROSITE-ProRule" id="PRU00708"/>
    </source>
</evidence>
<dbReference type="AlphaFoldDB" id="A0A813EGS4"/>
<feature type="region of interest" description="Disordered" evidence="3">
    <location>
        <begin position="1067"/>
        <end position="1086"/>
    </location>
</feature>
<dbReference type="Gene3D" id="1.25.40.10">
    <property type="entry name" value="Tetratricopeptide repeat domain"/>
    <property type="match status" value="4"/>
</dbReference>
<feature type="domain" description="Metallo-beta-lactamase" evidence="4">
    <location>
        <begin position="826"/>
        <end position="1030"/>
    </location>
</feature>
<dbReference type="InterPro" id="IPR011990">
    <property type="entry name" value="TPR-like_helical_dom_sf"/>
</dbReference>
<dbReference type="Pfam" id="PF00753">
    <property type="entry name" value="Lactamase_B"/>
    <property type="match status" value="1"/>
</dbReference>
<feature type="repeat" description="PPR" evidence="2">
    <location>
        <begin position="229"/>
        <end position="263"/>
    </location>
</feature>